<keyword evidence="1" id="KW-1133">Transmembrane helix</keyword>
<name>A0A4R1QB78_9FIRM</name>
<dbReference type="Pfam" id="PF07786">
    <property type="entry name" value="HGSNAT_cat"/>
    <property type="match status" value="1"/>
</dbReference>
<dbReference type="InterPro" id="IPR012429">
    <property type="entry name" value="HGSNAT_cat"/>
</dbReference>
<sequence length="231" mass="26305">MLNKNTASRIGEIDALRGMAIILMVIFHTIVDLRDFYHYQVDYHNGFWYYLGKLSASLFIFVSGLSATLATATFSRGIRIFACGLALTVITWFYSPDWYIRFGILHFLGISLLTYPLLNKQMPGPLLGLAFIAAMLGYWATRQVVPWSFLIPFGFLPADFQTIDYYPLFPWYGLFLLGAAAGKQLYKTGTSLLPGIAFPRSLTFLGRHSLTVYLVHQPLLLLWLYILHQLK</sequence>
<feature type="transmembrane region" description="Helical" evidence="1">
    <location>
        <begin position="12"/>
        <end position="31"/>
    </location>
</feature>
<feature type="transmembrane region" description="Helical" evidence="1">
    <location>
        <begin position="47"/>
        <end position="70"/>
    </location>
</feature>
<keyword evidence="1" id="KW-0812">Transmembrane</keyword>
<evidence type="ECO:0000313" key="3">
    <source>
        <dbReference type="EMBL" id="TCL39442.1"/>
    </source>
</evidence>
<feature type="transmembrane region" description="Helical" evidence="1">
    <location>
        <begin position="210"/>
        <end position="228"/>
    </location>
</feature>
<keyword evidence="4" id="KW-1185">Reference proteome</keyword>
<evidence type="ECO:0000313" key="4">
    <source>
        <dbReference type="Proteomes" id="UP000295063"/>
    </source>
</evidence>
<evidence type="ECO:0000256" key="1">
    <source>
        <dbReference type="SAM" id="Phobius"/>
    </source>
</evidence>
<gene>
    <name evidence="3" type="ORF">EV210_102358</name>
</gene>
<evidence type="ECO:0000259" key="2">
    <source>
        <dbReference type="Pfam" id="PF07786"/>
    </source>
</evidence>
<feature type="transmembrane region" description="Helical" evidence="1">
    <location>
        <begin position="125"/>
        <end position="145"/>
    </location>
</feature>
<keyword evidence="1" id="KW-0472">Membrane</keyword>
<dbReference type="AlphaFoldDB" id="A0A4R1QB78"/>
<proteinExistence type="predicted"/>
<feature type="transmembrane region" description="Helical" evidence="1">
    <location>
        <begin position="100"/>
        <end position="118"/>
    </location>
</feature>
<feature type="domain" description="Heparan-alpha-glucosaminide N-acetyltransferase catalytic" evidence="2">
    <location>
        <begin position="9"/>
        <end position="218"/>
    </location>
</feature>
<dbReference type="RefSeq" id="WP_243650429.1">
    <property type="nucleotide sequence ID" value="NZ_SLUI01000002.1"/>
</dbReference>
<dbReference type="EMBL" id="SLUI01000002">
    <property type="protein sequence ID" value="TCL39442.1"/>
    <property type="molecule type" value="Genomic_DNA"/>
</dbReference>
<comment type="caution">
    <text evidence="3">The sequence shown here is derived from an EMBL/GenBank/DDBJ whole genome shotgun (WGS) entry which is preliminary data.</text>
</comment>
<reference evidence="3 4" key="1">
    <citation type="submission" date="2019-03" db="EMBL/GenBank/DDBJ databases">
        <title>Genomic Encyclopedia of Type Strains, Phase IV (KMG-IV): sequencing the most valuable type-strain genomes for metagenomic binning, comparative biology and taxonomic classification.</title>
        <authorList>
            <person name="Goeker M."/>
        </authorList>
    </citation>
    <scope>NUCLEOTIDE SEQUENCE [LARGE SCALE GENOMIC DNA]</scope>
    <source>
        <strain evidence="3 4">DSM 15969</strain>
    </source>
</reference>
<protein>
    <submittedName>
        <fullName evidence="3">Putative membrane protein</fullName>
    </submittedName>
</protein>
<dbReference type="Proteomes" id="UP000295063">
    <property type="component" value="Unassembled WGS sequence"/>
</dbReference>
<accession>A0A4R1QB78</accession>
<feature type="transmembrane region" description="Helical" evidence="1">
    <location>
        <begin position="165"/>
        <end position="182"/>
    </location>
</feature>
<feature type="transmembrane region" description="Helical" evidence="1">
    <location>
        <begin position="77"/>
        <end position="94"/>
    </location>
</feature>
<organism evidence="3 4">
    <name type="scientific">Anaerospora hongkongensis</name>
    <dbReference type="NCBI Taxonomy" id="244830"/>
    <lineage>
        <taxon>Bacteria</taxon>
        <taxon>Bacillati</taxon>
        <taxon>Bacillota</taxon>
        <taxon>Negativicutes</taxon>
        <taxon>Selenomonadales</taxon>
        <taxon>Sporomusaceae</taxon>
        <taxon>Anaerospora</taxon>
    </lineage>
</organism>